<organism evidence="1 2">
    <name type="scientific">Gracilibacillus pellucidus</name>
    <dbReference type="NCBI Taxonomy" id="3095368"/>
    <lineage>
        <taxon>Bacteria</taxon>
        <taxon>Bacillati</taxon>
        <taxon>Bacillota</taxon>
        <taxon>Bacilli</taxon>
        <taxon>Bacillales</taxon>
        <taxon>Bacillaceae</taxon>
        <taxon>Gracilibacillus</taxon>
    </lineage>
</organism>
<comment type="caution">
    <text evidence="1">The sequence shown here is derived from an EMBL/GenBank/DDBJ whole genome shotgun (WGS) entry which is preliminary data.</text>
</comment>
<reference evidence="1" key="1">
    <citation type="submission" date="2023-11" db="EMBL/GenBank/DDBJ databases">
        <title>Gracilibacillus pellucida a moderately halophilic bacterium isolated from saline soil in Xinjiang province.</title>
        <authorList>
            <person name="Zhang Z."/>
            <person name="Tan F."/>
            <person name="Wang Y."/>
            <person name="Xia M."/>
        </authorList>
    </citation>
    <scope>NUCLEOTIDE SEQUENCE</scope>
    <source>
        <strain evidence="1">S3-1-1</strain>
    </source>
</reference>
<proteinExistence type="predicted"/>
<dbReference type="Proteomes" id="UP001277972">
    <property type="component" value="Unassembled WGS sequence"/>
</dbReference>
<dbReference type="EMBL" id="JAWZSR010000002">
    <property type="protein sequence ID" value="MDX8045412.1"/>
    <property type="molecule type" value="Genomic_DNA"/>
</dbReference>
<protein>
    <submittedName>
        <fullName evidence="1">Two-component system regulatory protein YycI</fullName>
    </submittedName>
</protein>
<evidence type="ECO:0000313" key="2">
    <source>
        <dbReference type="Proteomes" id="UP001277972"/>
    </source>
</evidence>
<gene>
    <name evidence="1" type="primary">yycI</name>
    <name evidence="1" type="ORF">SH601_05360</name>
</gene>
<sequence>MQWGQIKTLFILCFLILDIFLLHHYISNPSAVYEYTEEFPREDDVRNNISGLDYLPDNAPTEEAILYAATKEFDEEDREEIDALPDQKKVIIDNQLIFAEFDKPLNINIAESPQELASYVWDFDQYQYFGMDEVTDSYIFFQQMDHPVYFNKSGLLLVHTNEEGEVTGYVQTILEKTEDSSSPEEINTPFEALAGLYFNDGYITSGDEITKEVALGYHNLLPLPNGVQVLAPTWQFEVNSERYYFVNAIESHLSYRNTKEFIDEVKYDLLSDFNKDSNATIEVSGEDWDEEEIEQYLVEILGEEEIETNGVE</sequence>
<name>A0ACC6M396_9BACI</name>
<accession>A0ACC6M396</accession>
<keyword evidence="2" id="KW-1185">Reference proteome</keyword>
<evidence type="ECO:0000313" key="1">
    <source>
        <dbReference type="EMBL" id="MDX8045412.1"/>
    </source>
</evidence>